<keyword evidence="2" id="KW-0548">Nucleotidyltransferase</keyword>
<organism evidence="2 3">
    <name type="scientific">Limosa lapponica baueri</name>
    <dbReference type="NCBI Taxonomy" id="1758121"/>
    <lineage>
        <taxon>Eukaryota</taxon>
        <taxon>Metazoa</taxon>
        <taxon>Chordata</taxon>
        <taxon>Craniata</taxon>
        <taxon>Vertebrata</taxon>
        <taxon>Euteleostomi</taxon>
        <taxon>Archelosauria</taxon>
        <taxon>Archosauria</taxon>
        <taxon>Dinosauria</taxon>
        <taxon>Saurischia</taxon>
        <taxon>Theropoda</taxon>
        <taxon>Coelurosauria</taxon>
        <taxon>Aves</taxon>
        <taxon>Neognathae</taxon>
        <taxon>Neoaves</taxon>
        <taxon>Charadriiformes</taxon>
        <taxon>Scolopacidae</taxon>
        <taxon>Limosa</taxon>
    </lineage>
</organism>
<name>A0A2I0TV67_LIMLA</name>
<accession>A0A2I0TV67</accession>
<dbReference type="OrthoDB" id="416454at2759"/>
<dbReference type="Proteomes" id="UP000233556">
    <property type="component" value="Unassembled WGS sequence"/>
</dbReference>
<evidence type="ECO:0000313" key="3">
    <source>
        <dbReference type="Proteomes" id="UP000233556"/>
    </source>
</evidence>
<reference evidence="3" key="2">
    <citation type="submission" date="2017-12" db="EMBL/GenBank/DDBJ databases">
        <title>Genome sequence of the Bar-tailed Godwit (Limosa lapponica baueri).</title>
        <authorList>
            <person name="Lima N.C.B."/>
            <person name="Parody-Merino A.M."/>
            <person name="Battley P.F."/>
            <person name="Fidler A.E."/>
            <person name="Prosdocimi F."/>
        </authorList>
    </citation>
    <scope>NUCLEOTIDE SEQUENCE [LARGE SCALE GENOMIC DNA]</scope>
</reference>
<feature type="domain" description="Reverse transcriptase" evidence="1">
    <location>
        <begin position="1"/>
        <end position="161"/>
    </location>
</feature>
<proteinExistence type="predicted"/>
<gene>
    <name evidence="2" type="ORF">llap_11997</name>
</gene>
<protein>
    <submittedName>
        <fullName evidence="2">Rna-directed dna polymerase from mobile element jockey-like</fullName>
    </submittedName>
</protein>
<dbReference type="AlphaFoldDB" id="A0A2I0TV67"/>
<evidence type="ECO:0000313" key="2">
    <source>
        <dbReference type="EMBL" id="PKU37696.1"/>
    </source>
</evidence>
<dbReference type="PROSITE" id="PS50878">
    <property type="entry name" value="RT_POL"/>
    <property type="match status" value="1"/>
</dbReference>
<sequence>MDVIHLDFCHTFDTDPHNILLSKLEWYRFDGWTVQWMRNWLDGHIQSVVVNSSMSRWRSVTSGIPQGPILGPALCNIFISDTDSGIECTLSKFAIDTKLSGMVEMPEGQDAIQRDLDRLERWVCVNLMRCNRTKSRVLHLGCGNPWYQHRQEMKGWRAALRRRTCGCWWMRSSTFTSNVCW</sequence>
<keyword evidence="2" id="KW-0695">RNA-directed DNA polymerase</keyword>
<dbReference type="PANTHER" id="PTHR33332">
    <property type="entry name" value="REVERSE TRANSCRIPTASE DOMAIN-CONTAINING PROTEIN"/>
    <property type="match status" value="1"/>
</dbReference>
<reference evidence="3" key="1">
    <citation type="submission" date="2017-11" db="EMBL/GenBank/DDBJ databases">
        <authorList>
            <person name="Lima N.C."/>
            <person name="Parody-Merino A.M."/>
            <person name="Battley P.F."/>
            <person name="Fidler A.E."/>
            <person name="Prosdocimi F."/>
        </authorList>
    </citation>
    <scope>NUCLEOTIDE SEQUENCE [LARGE SCALE GENOMIC DNA]</scope>
</reference>
<keyword evidence="2" id="KW-0808">Transferase</keyword>
<dbReference type="GO" id="GO:0003964">
    <property type="term" value="F:RNA-directed DNA polymerase activity"/>
    <property type="evidence" value="ECO:0007669"/>
    <property type="project" value="UniProtKB-KW"/>
</dbReference>
<dbReference type="InterPro" id="IPR000477">
    <property type="entry name" value="RT_dom"/>
</dbReference>
<evidence type="ECO:0000259" key="1">
    <source>
        <dbReference type="PROSITE" id="PS50878"/>
    </source>
</evidence>
<keyword evidence="3" id="KW-1185">Reference proteome</keyword>
<dbReference type="Pfam" id="PF00078">
    <property type="entry name" value="RVT_1"/>
    <property type="match status" value="1"/>
</dbReference>
<dbReference type="EMBL" id="KZ507029">
    <property type="protein sequence ID" value="PKU37696.1"/>
    <property type="molecule type" value="Genomic_DNA"/>
</dbReference>